<keyword evidence="1" id="KW-0812">Transmembrane</keyword>
<dbReference type="HOGENOM" id="CLU_2091389_0_0_2"/>
<dbReference type="eggNOG" id="arCOG05556">
    <property type="taxonomic scope" value="Archaea"/>
</dbReference>
<feature type="transmembrane region" description="Helical" evidence="1">
    <location>
        <begin position="76"/>
        <end position="100"/>
    </location>
</feature>
<dbReference type="Proteomes" id="UP000001694">
    <property type="component" value="Chromosome"/>
</dbReference>
<keyword evidence="1" id="KW-0472">Membrane</keyword>
<reference evidence="2" key="1">
    <citation type="submission" date="2008-03" db="EMBL/GenBank/DDBJ databases">
        <title>Complete sequence of Thermoproteus neutrophilus V24Sta.</title>
        <authorList>
            <consortium name="US DOE Joint Genome Institute"/>
            <person name="Copeland A."/>
            <person name="Lucas S."/>
            <person name="Lapidus A."/>
            <person name="Glavina del Rio T."/>
            <person name="Dalin E."/>
            <person name="Tice H."/>
            <person name="Bruce D."/>
            <person name="Goodwin L."/>
            <person name="Pitluck S."/>
            <person name="Sims D."/>
            <person name="Brettin T."/>
            <person name="Detter J.C."/>
            <person name="Han C."/>
            <person name="Kuske C.R."/>
            <person name="Schmutz J."/>
            <person name="Larimer F."/>
            <person name="Land M."/>
            <person name="Hauser L."/>
            <person name="Kyrpides N."/>
            <person name="Mikhailova N."/>
            <person name="Biddle J.F."/>
            <person name="Zhang Z."/>
            <person name="Fitz-Gibbon S.T."/>
            <person name="Lowe T.M."/>
            <person name="Saltikov C."/>
            <person name="House C.H."/>
            <person name="Richardson P."/>
        </authorList>
    </citation>
    <scope>NUCLEOTIDE SEQUENCE [LARGE SCALE GENOMIC DNA]</scope>
    <source>
        <strain evidence="2">V24Sta</strain>
    </source>
</reference>
<dbReference type="RefSeq" id="WP_012350664.1">
    <property type="nucleotide sequence ID" value="NC_010525.1"/>
</dbReference>
<gene>
    <name evidence="2" type="ordered locus">Tneu_1318</name>
</gene>
<evidence type="ECO:0000313" key="3">
    <source>
        <dbReference type="Proteomes" id="UP000001694"/>
    </source>
</evidence>
<keyword evidence="3" id="KW-1185">Reference proteome</keyword>
<feature type="transmembrane region" description="Helical" evidence="1">
    <location>
        <begin position="6"/>
        <end position="22"/>
    </location>
</feature>
<dbReference type="AlphaFoldDB" id="B1Y916"/>
<proteinExistence type="predicted"/>
<dbReference type="EMBL" id="CP001014">
    <property type="protein sequence ID" value="ACB40245.1"/>
    <property type="molecule type" value="Genomic_DNA"/>
</dbReference>
<accession>B1Y916</accession>
<name>B1Y916_PYRNV</name>
<protein>
    <submittedName>
        <fullName evidence="2">Uncharacterized protein</fullName>
    </submittedName>
</protein>
<organism evidence="2 3">
    <name type="scientific">Pyrobaculum neutrophilum (strain DSM 2338 / JCM 9278 / NBRC 100436 / V24Sta)</name>
    <name type="common">Thermoproteus neutrophilus</name>
    <dbReference type="NCBI Taxonomy" id="444157"/>
    <lineage>
        <taxon>Archaea</taxon>
        <taxon>Thermoproteota</taxon>
        <taxon>Thermoprotei</taxon>
        <taxon>Thermoproteales</taxon>
        <taxon>Thermoproteaceae</taxon>
        <taxon>Pyrobaculum</taxon>
    </lineage>
</organism>
<dbReference type="KEGG" id="tne:Tneu_1318"/>
<evidence type="ECO:0000313" key="2">
    <source>
        <dbReference type="EMBL" id="ACB40245.1"/>
    </source>
</evidence>
<feature type="transmembrane region" description="Helical" evidence="1">
    <location>
        <begin position="29"/>
        <end position="56"/>
    </location>
</feature>
<sequence>MKLYLALAVLTTAYILALTLGATQEPRSLLWNGIVGFMLSTSLVLSVVPVAGPLLYETASQILYSSLNPPLHLTHLLWLLRLASWAINLAFTSALVLYVLQIKRAKARRIIRALLF</sequence>
<dbReference type="GeneID" id="6165349"/>
<evidence type="ECO:0000256" key="1">
    <source>
        <dbReference type="SAM" id="Phobius"/>
    </source>
</evidence>
<keyword evidence="1" id="KW-1133">Transmembrane helix</keyword>